<dbReference type="InterPro" id="IPR002035">
    <property type="entry name" value="VWF_A"/>
</dbReference>
<feature type="compositionally biased region" description="Basic and acidic residues" evidence="1">
    <location>
        <begin position="910"/>
        <end position="921"/>
    </location>
</feature>
<feature type="region of interest" description="Disordered" evidence="1">
    <location>
        <begin position="543"/>
        <end position="591"/>
    </location>
</feature>
<dbReference type="SMART" id="SM00327">
    <property type="entry name" value="VWA"/>
    <property type="match status" value="1"/>
</dbReference>
<feature type="region of interest" description="Disordered" evidence="1">
    <location>
        <begin position="894"/>
        <end position="921"/>
    </location>
</feature>
<dbReference type="Gene3D" id="3.40.50.410">
    <property type="entry name" value="von Willebrand factor, type A domain"/>
    <property type="match status" value="1"/>
</dbReference>
<protein>
    <submittedName>
        <fullName evidence="3">VWA domain-containing protein</fullName>
    </submittedName>
</protein>
<dbReference type="AlphaFoldDB" id="A0A857CFI7"/>
<evidence type="ECO:0000259" key="2">
    <source>
        <dbReference type="PROSITE" id="PS50234"/>
    </source>
</evidence>
<dbReference type="Pfam" id="PF13519">
    <property type="entry name" value="VWA_2"/>
    <property type="match status" value="1"/>
</dbReference>
<proteinExistence type="predicted"/>
<dbReference type="PROSITE" id="PS50234">
    <property type="entry name" value="VWFA"/>
    <property type="match status" value="1"/>
</dbReference>
<dbReference type="InterPro" id="IPR036465">
    <property type="entry name" value="vWFA_dom_sf"/>
</dbReference>
<feature type="region of interest" description="Disordered" evidence="1">
    <location>
        <begin position="734"/>
        <end position="763"/>
    </location>
</feature>
<organism evidence="3 4">
    <name type="scientific">Stappia indica</name>
    <dbReference type="NCBI Taxonomy" id="538381"/>
    <lineage>
        <taxon>Bacteria</taxon>
        <taxon>Pseudomonadati</taxon>
        <taxon>Pseudomonadota</taxon>
        <taxon>Alphaproteobacteria</taxon>
        <taxon>Hyphomicrobiales</taxon>
        <taxon>Stappiaceae</taxon>
        <taxon>Stappia</taxon>
    </lineage>
</organism>
<gene>
    <name evidence="3" type="ORF">GH266_04105</name>
</gene>
<accession>A0A857CFI7</accession>
<name>A0A857CFI7_9HYPH</name>
<feature type="compositionally biased region" description="Basic and acidic residues" evidence="1">
    <location>
        <begin position="496"/>
        <end position="508"/>
    </location>
</feature>
<evidence type="ECO:0000313" key="4">
    <source>
        <dbReference type="Proteomes" id="UP000435648"/>
    </source>
</evidence>
<feature type="domain" description="VWFA" evidence="2">
    <location>
        <begin position="12"/>
        <end position="193"/>
    </location>
</feature>
<dbReference type="Proteomes" id="UP000435648">
    <property type="component" value="Chromosome"/>
</dbReference>
<feature type="region of interest" description="Disordered" evidence="1">
    <location>
        <begin position="496"/>
        <end position="526"/>
    </location>
</feature>
<evidence type="ECO:0000313" key="3">
    <source>
        <dbReference type="EMBL" id="QGZ37222.1"/>
    </source>
</evidence>
<evidence type="ECO:0000256" key="1">
    <source>
        <dbReference type="SAM" id="MobiDB-lite"/>
    </source>
</evidence>
<dbReference type="SUPFAM" id="SSF53300">
    <property type="entry name" value="vWA-like"/>
    <property type="match status" value="1"/>
</dbReference>
<dbReference type="EMBL" id="CP046908">
    <property type="protein sequence ID" value="QGZ37222.1"/>
    <property type="molecule type" value="Genomic_DNA"/>
</dbReference>
<dbReference type="KEGG" id="siw:GH266_04105"/>
<feature type="compositionally biased region" description="Low complexity" evidence="1">
    <location>
        <begin position="749"/>
        <end position="763"/>
    </location>
</feature>
<dbReference type="OrthoDB" id="9783818at2"/>
<sequence length="921" mass="96898">MPPAAAQSPTADTIIVLDGSGSMWGQIDGRTKIEIARETLSGVLLDVPASMNIGMMVYGHRVRGRCSDIEEVVPVGPAGQTVPRMIDAAAAVNPRGMTPLSAAVRQAAQTMRHTERAATVVLVTDGIETCDADPCALGRELEAAGIDFTAHVVGFGLSGDEGRQVACLAENTGGLYLAADDAEGLNAALRQTVAVDERDFVDDVAQIEPADSDFVDEDPAASPRRVEFILRDTDGGPQLTIRNVQMTVEAAGEGSFEDFELYYEDRPFTAAGTFVPGRYIAYVTREESRKNQIRTRLEFEVEPGDGTQTIERTIAARLRVNTFINAAEPLAPGETVRSGVAGSGGAYYWAYPVVDGAVDEANVITDTSASFDRTLPPGTYLLRGTFARTITREKLVTVNAGGTTELDFDFGLTRVYFDVRDAQGFPAARQTTFLTDQPTGTSRSIYFASGSSFSSSGDPGPFFLPRGLWRVNTGAEGGGARRAEVMVRVDGNGGEQRLRLSEGQRLSEQDIAAMSGPERGPGCIARRGTSNAANACLVEEADLSGGSASQSETVDEAATDGPADPNEGNDPQPGQSDEAAPSDGAALPPGIYGVLPGADHASLDSQQIARAVNACMLRPYIAYPDGLLVAKTFEAELANAGRSPYRIANHAFCTRGANTLRCDVRAGDIGTGGTGNQIVAAISISDEGHINLAPVDGSTGSLFYACVRPGGEIDVAETLPDGRRAIDHIMARSDGGPELSYADDGTYRGPAEPGAPAGAPEPGGDFSAVAGLYGFLKPDQGYPLAGDALLDRCYLDGLALFPDGLAQNFRPNFGTQPPAGTIDAVEPIMHMYCRGTADSAKCDAHQGGYPGAGGKPQLIEMTTAAADALRLCQPGEPPDRCRIAQKCENPRQAFAGDLPAPDGSPWFERVLNRNDDGPGLQ</sequence>
<reference evidence="3 4" key="1">
    <citation type="submission" date="2019-12" db="EMBL/GenBank/DDBJ databases">
        <title>The genome of Stappia indica PHM037.</title>
        <authorList>
            <person name="Kacar D."/>
            <person name="Galan B."/>
            <person name="Canedo L."/>
            <person name="Rodriguez P."/>
            <person name="de la Calle F."/>
            <person name="Garcia J.L."/>
        </authorList>
    </citation>
    <scope>NUCLEOTIDE SEQUENCE [LARGE SCALE GENOMIC DNA]</scope>
    <source>
        <strain evidence="3 4">PHM037</strain>
    </source>
</reference>